<evidence type="ECO:0000313" key="4">
    <source>
        <dbReference type="EMBL" id="CAG5115545.1"/>
    </source>
</evidence>
<sequence length="154" mass="17978">MLCVVLFLALTAHSVLAECTEGWLQFEDLCVNFNMPFLTWDDALEVCRAYGAILVQDNSQEKHDWLVEQMKSRGILKLWTGGRRDSSGVWKWVQSNETFSYVTWYPGEPNYNFENCVYLTKRYNYNWNNQVCSYKIPFACERRTPSSEGLAESD</sequence>
<dbReference type="PANTHER" id="PTHR22803">
    <property type="entry name" value="MANNOSE, PHOSPHOLIPASE, LECTIN RECEPTOR RELATED"/>
    <property type="match status" value="1"/>
</dbReference>
<dbReference type="CDD" id="cd00037">
    <property type="entry name" value="CLECT"/>
    <property type="match status" value="1"/>
</dbReference>
<gene>
    <name evidence="4" type="ORF">CUNI_LOCUS1103</name>
</gene>
<dbReference type="InterPro" id="IPR016187">
    <property type="entry name" value="CTDL_fold"/>
</dbReference>
<dbReference type="SMART" id="SM00034">
    <property type="entry name" value="CLECT"/>
    <property type="match status" value="1"/>
</dbReference>
<protein>
    <recommendedName>
        <fullName evidence="3">C-type lectin domain-containing protein</fullName>
    </recommendedName>
</protein>
<dbReference type="InterPro" id="IPR001304">
    <property type="entry name" value="C-type_lectin-like"/>
</dbReference>
<accession>A0A8S3YJ47</accession>
<dbReference type="SUPFAM" id="SSF56436">
    <property type="entry name" value="C-type lectin-like"/>
    <property type="match status" value="1"/>
</dbReference>
<evidence type="ECO:0000313" key="5">
    <source>
        <dbReference type="Proteomes" id="UP000678393"/>
    </source>
</evidence>
<evidence type="ECO:0000256" key="2">
    <source>
        <dbReference type="SAM" id="SignalP"/>
    </source>
</evidence>
<dbReference type="EMBL" id="CAJHNH020000128">
    <property type="protein sequence ID" value="CAG5115545.1"/>
    <property type="molecule type" value="Genomic_DNA"/>
</dbReference>
<feature type="domain" description="C-type lectin" evidence="3">
    <location>
        <begin position="26"/>
        <end position="141"/>
    </location>
</feature>
<proteinExistence type="predicted"/>
<feature type="chain" id="PRO_5035728977" description="C-type lectin domain-containing protein" evidence="2">
    <location>
        <begin position="18"/>
        <end position="154"/>
    </location>
</feature>
<dbReference type="AlphaFoldDB" id="A0A8S3YJ47"/>
<keyword evidence="1" id="KW-1015">Disulfide bond</keyword>
<comment type="caution">
    <text evidence="4">The sequence shown here is derived from an EMBL/GenBank/DDBJ whole genome shotgun (WGS) entry which is preliminary data.</text>
</comment>
<feature type="signal peptide" evidence="2">
    <location>
        <begin position="1"/>
        <end position="17"/>
    </location>
</feature>
<reference evidence="4" key="1">
    <citation type="submission" date="2021-04" db="EMBL/GenBank/DDBJ databases">
        <authorList>
            <consortium name="Molecular Ecology Group"/>
        </authorList>
    </citation>
    <scope>NUCLEOTIDE SEQUENCE</scope>
</reference>
<name>A0A8S3YJ47_9EUPU</name>
<dbReference type="InterPro" id="IPR018378">
    <property type="entry name" value="C-type_lectin_CS"/>
</dbReference>
<dbReference type="OrthoDB" id="6157179at2759"/>
<evidence type="ECO:0000256" key="1">
    <source>
        <dbReference type="ARBA" id="ARBA00023157"/>
    </source>
</evidence>
<dbReference type="Proteomes" id="UP000678393">
    <property type="component" value="Unassembled WGS sequence"/>
</dbReference>
<dbReference type="InterPro" id="IPR016186">
    <property type="entry name" value="C-type_lectin-like/link_sf"/>
</dbReference>
<organism evidence="4 5">
    <name type="scientific">Candidula unifasciata</name>
    <dbReference type="NCBI Taxonomy" id="100452"/>
    <lineage>
        <taxon>Eukaryota</taxon>
        <taxon>Metazoa</taxon>
        <taxon>Spiralia</taxon>
        <taxon>Lophotrochozoa</taxon>
        <taxon>Mollusca</taxon>
        <taxon>Gastropoda</taxon>
        <taxon>Heterobranchia</taxon>
        <taxon>Euthyneura</taxon>
        <taxon>Panpulmonata</taxon>
        <taxon>Eupulmonata</taxon>
        <taxon>Stylommatophora</taxon>
        <taxon>Helicina</taxon>
        <taxon>Helicoidea</taxon>
        <taxon>Geomitridae</taxon>
        <taxon>Candidula</taxon>
    </lineage>
</organism>
<dbReference type="Pfam" id="PF00059">
    <property type="entry name" value="Lectin_C"/>
    <property type="match status" value="1"/>
</dbReference>
<keyword evidence="2" id="KW-0732">Signal</keyword>
<evidence type="ECO:0000259" key="3">
    <source>
        <dbReference type="PROSITE" id="PS50041"/>
    </source>
</evidence>
<dbReference type="Gene3D" id="3.10.100.10">
    <property type="entry name" value="Mannose-Binding Protein A, subunit A"/>
    <property type="match status" value="1"/>
</dbReference>
<dbReference type="InterPro" id="IPR050111">
    <property type="entry name" value="C-type_lectin/snaclec_domain"/>
</dbReference>
<dbReference type="PROSITE" id="PS50041">
    <property type="entry name" value="C_TYPE_LECTIN_2"/>
    <property type="match status" value="1"/>
</dbReference>
<dbReference type="PROSITE" id="PS00615">
    <property type="entry name" value="C_TYPE_LECTIN_1"/>
    <property type="match status" value="1"/>
</dbReference>
<keyword evidence="5" id="KW-1185">Reference proteome</keyword>